<feature type="transmembrane region" description="Helical" evidence="12">
    <location>
        <begin position="56"/>
        <end position="76"/>
    </location>
</feature>
<dbReference type="GeneID" id="43595861"/>
<evidence type="ECO:0000256" key="7">
    <source>
        <dbReference type="ARBA" id="ARBA00022989"/>
    </source>
</evidence>
<keyword evidence="9 12" id="KW-0472">Membrane</keyword>
<keyword evidence="8" id="KW-0406">Ion transport</keyword>
<organism evidence="13 14">
    <name type="scientific">Venustampulla echinocandica</name>
    <dbReference type="NCBI Taxonomy" id="2656787"/>
    <lineage>
        <taxon>Eukaryota</taxon>
        <taxon>Fungi</taxon>
        <taxon>Dikarya</taxon>
        <taxon>Ascomycota</taxon>
        <taxon>Pezizomycotina</taxon>
        <taxon>Leotiomycetes</taxon>
        <taxon>Helotiales</taxon>
        <taxon>Pleuroascaceae</taxon>
        <taxon>Venustampulla</taxon>
    </lineage>
</organism>
<feature type="transmembrane region" description="Helical" evidence="12">
    <location>
        <begin position="6"/>
        <end position="23"/>
    </location>
</feature>
<evidence type="ECO:0000313" key="13">
    <source>
        <dbReference type="EMBL" id="RDL38672.1"/>
    </source>
</evidence>
<feature type="transmembrane region" description="Helical" evidence="12">
    <location>
        <begin position="309"/>
        <end position="328"/>
    </location>
</feature>
<evidence type="ECO:0000256" key="8">
    <source>
        <dbReference type="ARBA" id="ARBA00023065"/>
    </source>
</evidence>
<evidence type="ECO:0000256" key="4">
    <source>
        <dbReference type="ARBA" id="ARBA00022448"/>
    </source>
</evidence>
<dbReference type="RefSeq" id="XP_031871328.1">
    <property type="nucleotide sequence ID" value="XM_032011635.1"/>
</dbReference>
<dbReference type="EMBL" id="NPIC01000002">
    <property type="protein sequence ID" value="RDL38672.1"/>
    <property type="molecule type" value="Genomic_DNA"/>
</dbReference>
<keyword evidence="4" id="KW-0813">Transport</keyword>
<comment type="subcellular location">
    <subcellularLocation>
        <location evidence="2">Cell membrane</location>
        <topology evidence="2">Multi-pass membrane protein</topology>
    </subcellularLocation>
</comment>
<feature type="transmembrane region" description="Helical" evidence="12">
    <location>
        <begin position="400"/>
        <end position="418"/>
    </location>
</feature>
<comment type="function">
    <text evidence="1">Mediates high-affinity intracellular uptake of the rare oligo-element molybdenum.</text>
</comment>
<dbReference type="Proteomes" id="UP000254866">
    <property type="component" value="Unassembled WGS sequence"/>
</dbReference>
<evidence type="ECO:0000313" key="14">
    <source>
        <dbReference type="Proteomes" id="UP000254866"/>
    </source>
</evidence>
<proteinExistence type="predicted"/>
<evidence type="ECO:0000256" key="3">
    <source>
        <dbReference type="ARBA" id="ARBA00021242"/>
    </source>
</evidence>
<feature type="transmembrane region" description="Helical" evidence="12">
    <location>
        <begin position="214"/>
        <end position="231"/>
    </location>
</feature>
<keyword evidence="14" id="KW-1185">Reference proteome</keyword>
<evidence type="ECO:0000256" key="2">
    <source>
        <dbReference type="ARBA" id="ARBA00004651"/>
    </source>
</evidence>
<accession>A0A370TT14</accession>
<evidence type="ECO:0000256" key="1">
    <source>
        <dbReference type="ARBA" id="ARBA00003019"/>
    </source>
</evidence>
<sequence>MDFYLWNFAVLALLNVLLAYREYRVKKTSQPQLNDAKRQVAANDAKENLKSFKWRFLPVYLLVNGADWLQGPYIYPLYKDEKKLAEEVVAALFMTGFIAGAVSASFTGKLADRFGRRLACLAFCVIYSLSCLVLFSNDIIVLFVGRALGGVSTTILYSCFESWMVTEYNVLFPDEPPSTLSGIFSTMTTLNSVVAVLSGILAEWFADLAGTQKAPFMSAIGCLALAFMIMWKNWGENYGTATDVSLLLEGKEQPPPKSTLRLFLDDKRLLALGLTSSVFEGSMYVFIFFKFPALKLSHELAGLGSGEDLPFGLIFAILMCSMMAGSMIHKYIVTNYTSVAPATLLVMTLSIGAASFMIPVLIRNEHITFWSFCVFEVCCGIYFPLMAYQKGKIIDDSVRANVYGLMRVPLNAFVVLILSTTKEGARHRDLVFTVCSALLLISTAVNGVWL</sequence>
<evidence type="ECO:0000256" key="11">
    <source>
        <dbReference type="ARBA" id="ARBA00032555"/>
    </source>
</evidence>
<dbReference type="GO" id="GO:0015098">
    <property type="term" value="F:molybdate ion transmembrane transporter activity"/>
    <property type="evidence" value="ECO:0007669"/>
    <property type="project" value="InterPro"/>
</dbReference>
<evidence type="ECO:0000256" key="12">
    <source>
        <dbReference type="SAM" id="Phobius"/>
    </source>
</evidence>
<gene>
    <name evidence="13" type="ORF">BP5553_03012</name>
</gene>
<evidence type="ECO:0000256" key="10">
    <source>
        <dbReference type="ARBA" id="ARBA00030646"/>
    </source>
</evidence>
<dbReference type="PANTHER" id="PTHR23516:SF1">
    <property type="entry name" value="MOLYBDATE-ANION TRANSPORTER"/>
    <property type="match status" value="1"/>
</dbReference>
<dbReference type="InterPro" id="IPR008509">
    <property type="entry name" value="MOT2/MFSD5"/>
</dbReference>
<feature type="transmembrane region" description="Helical" evidence="12">
    <location>
        <begin position="269"/>
        <end position="289"/>
    </location>
</feature>
<reference evidence="13 14" key="1">
    <citation type="journal article" date="2018" name="IMA Fungus">
        <title>IMA Genome-F 9: Draft genome sequence of Annulohypoxylon stygium, Aspergillus mulundensis, Berkeleyomyces basicola (syn. Thielaviopsis basicola), Ceratocystis smalleyi, two Cercospora beticola strains, Coleophoma cylindrospora, Fusarium fracticaudum, Phialophora cf. hyalina, and Morchella septimelata.</title>
        <authorList>
            <person name="Wingfield B.D."/>
            <person name="Bills G.F."/>
            <person name="Dong Y."/>
            <person name="Huang W."/>
            <person name="Nel W.J."/>
            <person name="Swalarsk-Parry B.S."/>
            <person name="Vaghefi N."/>
            <person name="Wilken P.M."/>
            <person name="An Z."/>
            <person name="de Beer Z.W."/>
            <person name="De Vos L."/>
            <person name="Chen L."/>
            <person name="Duong T.A."/>
            <person name="Gao Y."/>
            <person name="Hammerbacher A."/>
            <person name="Kikkert J.R."/>
            <person name="Li Y."/>
            <person name="Li H."/>
            <person name="Li K."/>
            <person name="Li Q."/>
            <person name="Liu X."/>
            <person name="Ma X."/>
            <person name="Naidoo K."/>
            <person name="Pethybridge S.J."/>
            <person name="Sun J."/>
            <person name="Steenkamp E.T."/>
            <person name="van der Nest M.A."/>
            <person name="van Wyk S."/>
            <person name="Wingfield M.J."/>
            <person name="Xiong C."/>
            <person name="Yue Q."/>
            <person name="Zhang X."/>
        </authorList>
    </citation>
    <scope>NUCLEOTIDE SEQUENCE [LARGE SCALE GENOMIC DNA]</scope>
    <source>
        <strain evidence="13 14">BP 5553</strain>
    </source>
</reference>
<dbReference type="SUPFAM" id="SSF103473">
    <property type="entry name" value="MFS general substrate transporter"/>
    <property type="match status" value="1"/>
</dbReference>
<dbReference type="Pfam" id="PF05631">
    <property type="entry name" value="MFS_5"/>
    <property type="match status" value="1"/>
</dbReference>
<dbReference type="OrthoDB" id="263957at2759"/>
<feature type="transmembrane region" description="Helical" evidence="12">
    <location>
        <begin position="340"/>
        <end position="362"/>
    </location>
</feature>
<dbReference type="GO" id="GO:0005886">
    <property type="term" value="C:plasma membrane"/>
    <property type="evidence" value="ECO:0007669"/>
    <property type="project" value="UniProtKB-SubCell"/>
</dbReference>
<feature type="transmembrane region" description="Helical" evidence="12">
    <location>
        <begin position="430"/>
        <end position="449"/>
    </location>
</feature>
<dbReference type="InterPro" id="IPR036259">
    <property type="entry name" value="MFS_trans_sf"/>
</dbReference>
<dbReference type="GO" id="GO:0006811">
    <property type="term" value="P:monoatomic ion transport"/>
    <property type="evidence" value="ECO:0007669"/>
    <property type="project" value="UniProtKB-KW"/>
</dbReference>
<feature type="transmembrane region" description="Helical" evidence="12">
    <location>
        <begin position="180"/>
        <end position="202"/>
    </location>
</feature>
<keyword evidence="7 12" id="KW-1133">Transmembrane helix</keyword>
<dbReference type="AlphaFoldDB" id="A0A370TT14"/>
<name>A0A370TT14_9HELO</name>
<feature type="transmembrane region" description="Helical" evidence="12">
    <location>
        <begin position="368"/>
        <end position="388"/>
    </location>
</feature>
<evidence type="ECO:0000256" key="9">
    <source>
        <dbReference type="ARBA" id="ARBA00023136"/>
    </source>
</evidence>
<dbReference type="Gene3D" id="1.20.1250.20">
    <property type="entry name" value="MFS general substrate transporter like domains"/>
    <property type="match status" value="1"/>
</dbReference>
<evidence type="ECO:0000256" key="5">
    <source>
        <dbReference type="ARBA" id="ARBA00022475"/>
    </source>
</evidence>
<comment type="caution">
    <text evidence="13">The sequence shown here is derived from an EMBL/GenBank/DDBJ whole genome shotgun (WGS) entry which is preliminary data.</text>
</comment>
<dbReference type="PANTHER" id="PTHR23516">
    <property type="entry name" value="SAM (S-ADENOSYL METHIONINE) TRANSPORTER"/>
    <property type="match status" value="1"/>
</dbReference>
<feature type="transmembrane region" description="Helical" evidence="12">
    <location>
        <begin position="88"/>
        <end position="106"/>
    </location>
</feature>
<feature type="transmembrane region" description="Helical" evidence="12">
    <location>
        <begin position="118"/>
        <end position="135"/>
    </location>
</feature>
<keyword evidence="6 12" id="KW-0812">Transmembrane</keyword>
<dbReference type="CDD" id="cd17487">
    <property type="entry name" value="MFS_MFSD5_like"/>
    <property type="match status" value="1"/>
</dbReference>
<protein>
    <recommendedName>
        <fullName evidence="3">Molybdate-anion transporter</fullName>
    </recommendedName>
    <alternativeName>
        <fullName evidence="10">Major facilitator superfamily domain-containing protein 5</fullName>
    </alternativeName>
    <alternativeName>
        <fullName evidence="11">Molybdate transporter 2 homolog</fullName>
    </alternativeName>
</protein>
<evidence type="ECO:0000256" key="6">
    <source>
        <dbReference type="ARBA" id="ARBA00022692"/>
    </source>
</evidence>
<keyword evidence="5" id="KW-1003">Cell membrane</keyword>